<evidence type="ECO:0000256" key="2">
    <source>
        <dbReference type="ARBA" id="ARBA00022801"/>
    </source>
</evidence>
<sequence length="176" mass="20059">MTEKQTALIIIDMINDFQFKHGEVLAKKALKMTTSINLIRNQFHQHKLPVIYINDHYQLWKADIEKIMAYCNNPISSPIIQTIRPSSDDYFLIKPKHSAFYGTALNTLLNQLAIDKLIMVGLAGNICVLFSANDAYMREYKLHIPANCIASNDDHDNENALIMMKDVLKANIDPLP</sequence>
<keyword evidence="2" id="KW-0378">Hydrolase</keyword>
<gene>
    <name evidence="4" type="ORF">CKF48_10735</name>
</gene>
<dbReference type="KEGG" id="bko:CKF48_10735"/>
<evidence type="ECO:0000313" key="5">
    <source>
        <dbReference type="Proteomes" id="UP000215137"/>
    </source>
</evidence>
<name>A0A248TP53_9BACI</name>
<comment type="similarity">
    <text evidence="1">Belongs to the isochorismatase family.</text>
</comment>
<keyword evidence="5" id="KW-1185">Reference proteome</keyword>
<dbReference type="AlphaFoldDB" id="A0A248TP53"/>
<dbReference type="GO" id="GO:0016787">
    <property type="term" value="F:hydrolase activity"/>
    <property type="evidence" value="ECO:0007669"/>
    <property type="project" value="UniProtKB-KW"/>
</dbReference>
<dbReference type="CDD" id="cd00431">
    <property type="entry name" value="cysteine_hydrolases"/>
    <property type="match status" value="1"/>
</dbReference>
<evidence type="ECO:0000256" key="1">
    <source>
        <dbReference type="ARBA" id="ARBA00006336"/>
    </source>
</evidence>
<dbReference type="Gene3D" id="3.40.50.850">
    <property type="entry name" value="Isochorismatase-like"/>
    <property type="match status" value="1"/>
</dbReference>
<dbReference type="InterPro" id="IPR050272">
    <property type="entry name" value="Isochorismatase-like_hydrls"/>
</dbReference>
<protein>
    <submittedName>
        <fullName evidence="4">Isochorismatase</fullName>
    </submittedName>
</protein>
<dbReference type="Pfam" id="PF00857">
    <property type="entry name" value="Isochorismatase"/>
    <property type="match status" value="1"/>
</dbReference>
<dbReference type="Proteomes" id="UP000215137">
    <property type="component" value="Chromosome"/>
</dbReference>
<dbReference type="PANTHER" id="PTHR43540:SF6">
    <property type="entry name" value="ISOCHORISMATASE-LIKE DOMAIN-CONTAINING PROTEIN"/>
    <property type="match status" value="1"/>
</dbReference>
<dbReference type="EMBL" id="CP022983">
    <property type="protein sequence ID" value="ASV70004.1"/>
    <property type="molecule type" value="Genomic_DNA"/>
</dbReference>
<feature type="domain" description="Isochorismatase-like" evidence="3">
    <location>
        <begin position="6"/>
        <end position="166"/>
    </location>
</feature>
<proteinExistence type="inferred from homology"/>
<dbReference type="PANTHER" id="PTHR43540">
    <property type="entry name" value="PEROXYUREIDOACRYLATE/UREIDOACRYLATE AMIDOHYDROLASE-RELATED"/>
    <property type="match status" value="1"/>
</dbReference>
<dbReference type="OrthoDB" id="4305745at2"/>
<dbReference type="SUPFAM" id="SSF52499">
    <property type="entry name" value="Isochorismatase-like hydrolases"/>
    <property type="match status" value="1"/>
</dbReference>
<organism evidence="4 5">
    <name type="scientific">Cytobacillus kochii</name>
    <dbReference type="NCBI Taxonomy" id="859143"/>
    <lineage>
        <taxon>Bacteria</taxon>
        <taxon>Bacillati</taxon>
        <taxon>Bacillota</taxon>
        <taxon>Bacilli</taxon>
        <taxon>Bacillales</taxon>
        <taxon>Bacillaceae</taxon>
        <taxon>Cytobacillus</taxon>
    </lineage>
</organism>
<accession>A0A248TP53</accession>
<dbReference type="InterPro" id="IPR000868">
    <property type="entry name" value="Isochorismatase-like_dom"/>
</dbReference>
<evidence type="ECO:0000313" key="4">
    <source>
        <dbReference type="EMBL" id="ASV70004.1"/>
    </source>
</evidence>
<dbReference type="RefSeq" id="WP_095373566.1">
    <property type="nucleotide sequence ID" value="NZ_CP022983.1"/>
</dbReference>
<evidence type="ECO:0000259" key="3">
    <source>
        <dbReference type="Pfam" id="PF00857"/>
    </source>
</evidence>
<reference evidence="4 5" key="1">
    <citation type="submission" date="2017-08" db="EMBL/GenBank/DDBJ databases">
        <title>Complete Genome Sequence of Bacillus kochii Oregon-R-modENCODE STRAIN BDGP4, isolated from Drosophila melanogaster gut.</title>
        <authorList>
            <person name="Wan K.H."/>
            <person name="Yu C."/>
            <person name="Park S."/>
            <person name="Hammonds A.S."/>
            <person name="Booth B.W."/>
            <person name="Celniker S.E."/>
        </authorList>
    </citation>
    <scope>NUCLEOTIDE SEQUENCE [LARGE SCALE GENOMIC DNA]</scope>
    <source>
        <strain evidence="4 5">BDGP4</strain>
    </source>
</reference>
<dbReference type="InterPro" id="IPR036380">
    <property type="entry name" value="Isochorismatase-like_sf"/>
</dbReference>